<name>A0AAW1FHB2_ZOAVI</name>
<dbReference type="EMBL" id="JBCEZU010000067">
    <property type="protein sequence ID" value="KAK9534224.1"/>
    <property type="molecule type" value="Genomic_DNA"/>
</dbReference>
<evidence type="ECO:0000256" key="1">
    <source>
        <dbReference type="SAM" id="MobiDB-lite"/>
    </source>
</evidence>
<feature type="region of interest" description="Disordered" evidence="1">
    <location>
        <begin position="48"/>
        <end position="89"/>
    </location>
</feature>
<dbReference type="AlphaFoldDB" id="A0AAW1FHB2"/>
<reference evidence="2 3" key="1">
    <citation type="journal article" date="2024" name="Genome Biol. Evol.">
        <title>Chromosome-level genome assembly of the viviparous eelpout Zoarces viviparus.</title>
        <authorList>
            <person name="Fuhrmann N."/>
            <person name="Brasseur M.V."/>
            <person name="Bakowski C.E."/>
            <person name="Podsiadlowski L."/>
            <person name="Prost S."/>
            <person name="Krehenwinkel H."/>
            <person name="Mayer C."/>
        </authorList>
    </citation>
    <scope>NUCLEOTIDE SEQUENCE [LARGE SCALE GENOMIC DNA]</scope>
    <source>
        <strain evidence="2">NO-MEL_2022_Ind0_liver</strain>
    </source>
</reference>
<gene>
    <name evidence="2" type="ORF">VZT92_009282</name>
</gene>
<evidence type="ECO:0000313" key="2">
    <source>
        <dbReference type="EMBL" id="KAK9534224.1"/>
    </source>
</evidence>
<sequence length="89" mass="9695">MSSALVPPAPPPLYPLLLTHEINHLMTPPKPTDESFWDTFGVRDTNGCLPFTPPLRGRNSSRDSGGRRRASAVAPLTTSLSSRNPEIQT</sequence>
<comment type="caution">
    <text evidence="2">The sequence shown here is derived from an EMBL/GenBank/DDBJ whole genome shotgun (WGS) entry which is preliminary data.</text>
</comment>
<evidence type="ECO:0000313" key="3">
    <source>
        <dbReference type="Proteomes" id="UP001488805"/>
    </source>
</evidence>
<organism evidence="2 3">
    <name type="scientific">Zoarces viviparus</name>
    <name type="common">Viviparous eelpout</name>
    <name type="synonym">Blennius viviparus</name>
    <dbReference type="NCBI Taxonomy" id="48416"/>
    <lineage>
        <taxon>Eukaryota</taxon>
        <taxon>Metazoa</taxon>
        <taxon>Chordata</taxon>
        <taxon>Craniata</taxon>
        <taxon>Vertebrata</taxon>
        <taxon>Euteleostomi</taxon>
        <taxon>Actinopterygii</taxon>
        <taxon>Neopterygii</taxon>
        <taxon>Teleostei</taxon>
        <taxon>Neoteleostei</taxon>
        <taxon>Acanthomorphata</taxon>
        <taxon>Eupercaria</taxon>
        <taxon>Perciformes</taxon>
        <taxon>Cottioidei</taxon>
        <taxon>Zoarcales</taxon>
        <taxon>Zoarcidae</taxon>
        <taxon>Zoarcinae</taxon>
        <taxon>Zoarces</taxon>
    </lineage>
</organism>
<keyword evidence="3" id="KW-1185">Reference proteome</keyword>
<dbReference type="Proteomes" id="UP001488805">
    <property type="component" value="Unassembled WGS sequence"/>
</dbReference>
<protein>
    <submittedName>
        <fullName evidence="2">Uncharacterized protein</fullName>
    </submittedName>
</protein>
<feature type="compositionally biased region" description="Polar residues" evidence="1">
    <location>
        <begin position="76"/>
        <end position="89"/>
    </location>
</feature>
<accession>A0AAW1FHB2</accession>
<proteinExistence type="predicted"/>